<dbReference type="NCBIfam" id="TIGR02434">
    <property type="entry name" value="CobF"/>
    <property type="match status" value="1"/>
</dbReference>
<reference evidence="7 8" key="1">
    <citation type="submission" date="2016-10" db="EMBL/GenBank/DDBJ databases">
        <authorList>
            <person name="de Groot N.N."/>
        </authorList>
    </citation>
    <scope>NUCLEOTIDE SEQUENCE [LARGE SCALE GENOMIC DNA]</scope>
    <source>
        <strain evidence="7 8">DSM 16859</strain>
    </source>
</reference>
<dbReference type="PANTHER" id="PTHR43467">
    <property type="entry name" value="COBALT-PRECORRIN-2 C(20)-METHYLTRANSFERASE"/>
    <property type="match status" value="1"/>
</dbReference>
<dbReference type="InterPro" id="IPR014777">
    <property type="entry name" value="4pyrrole_Mease_sub1"/>
</dbReference>
<evidence type="ECO:0000256" key="3">
    <source>
        <dbReference type="ARBA" id="ARBA00022603"/>
    </source>
</evidence>
<evidence type="ECO:0000256" key="4">
    <source>
        <dbReference type="ARBA" id="ARBA00022679"/>
    </source>
</evidence>
<dbReference type="GO" id="GO:0009236">
    <property type="term" value="P:cobalamin biosynthetic process"/>
    <property type="evidence" value="ECO:0007669"/>
    <property type="project" value="UniProtKB-KW"/>
</dbReference>
<dbReference type="Proteomes" id="UP000198815">
    <property type="component" value="Unassembled WGS sequence"/>
</dbReference>
<evidence type="ECO:0000259" key="6">
    <source>
        <dbReference type="Pfam" id="PF00590"/>
    </source>
</evidence>
<dbReference type="SUPFAM" id="SSF53790">
    <property type="entry name" value="Tetrapyrrole methylase"/>
    <property type="match status" value="1"/>
</dbReference>
<dbReference type="STRING" id="64702.SAMN05443377_107100"/>
<name>A0A1H9RIP0_9ACTN</name>
<keyword evidence="2" id="KW-0169">Cobalamin biosynthesis</keyword>
<gene>
    <name evidence="7" type="ORF">SAMN05443377_107100</name>
</gene>
<dbReference type="GO" id="GO:0043819">
    <property type="term" value="F:precorrin-6A synthase (deacetylating) activity"/>
    <property type="evidence" value="ECO:0007669"/>
    <property type="project" value="InterPro"/>
</dbReference>
<dbReference type="Gene3D" id="3.40.1010.10">
    <property type="entry name" value="Cobalt-precorrin-4 Transmethylase, Domain 1"/>
    <property type="match status" value="1"/>
</dbReference>
<comment type="pathway">
    <text evidence="1">Cofactor biosynthesis; adenosylcobalamin biosynthesis.</text>
</comment>
<evidence type="ECO:0000256" key="2">
    <source>
        <dbReference type="ARBA" id="ARBA00022573"/>
    </source>
</evidence>
<accession>A0A1H9RIP0</accession>
<keyword evidence="4" id="KW-0808">Transferase</keyword>
<sequence length="259" mass="28477">MAGEMARELVLIGVGAGDPDWITLEAVRAVQQIDVLFVVLKQDNLDDLVEARREIIRRHRTRPLRIVELNDPPRPWRTAPDYSAAVARWREQRLAQWSAAVADELGEGRSGGFLVWGDPSLYESTLTIARELVGSAQAAGTPIALRVIPGVSSVLALAARHQIPLNRQGRAVQITPARLLREGLPPGIDDAVVMLDGRQTFASIDPTGIDIYWGAYLGTPDEILIGGPLSQVAQQILDARAAALERKGWVFDSYLLRRR</sequence>
<dbReference type="PIRSF" id="PIRSF036525">
    <property type="entry name" value="CobF"/>
    <property type="match status" value="1"/>
</dbReference>
<feature type="domain" description="Tetrapyrrole methylase" evidence="6">
    <location>
        <begin position="9"/>
        <end position="232"/>
    </location>
</feature>
<dbReference type="CDD" id="cd11643">
    <property type="entry name" value="Precorrin-6A-synthase"/>
    <property type="match status" value="1"/>
</dbReference>
<dbReference type="InterPro" id="IPR000878">
    <property type="entry name" value="4pyrrol_Mease"/>
</dbReference>
<evidence type="ECO:0000256" key="1">
    <source>
        <dbReference type="ARBA" id="ARBA00004953"/>
    </source>
</evidence>
<evidence type="ECO:0000313" key="7">
    <source>
        <dbReference type="EMBL" id="SER72487.1"/>
    </source>
</evidence>
<organism evidence="7 8">
    <name type="scientific">Propionibacterium cyclohexanicum</name>
    <dbReference type="NCBI Taxonomy" id="64702"/>
    <lineage>
        <taxon>Bacteria</taxon>
        <taxon>Bacillati</taxon>
        <taxon>Actinomycetota</taxon>
        <taxon>Actinomycetes</taxon>
        <taxon>Propionibacteriales</taxon>
        <taxon>Propionibacteriaceae</taxon>
        <taxon>Propionibacterium</taxon>
    </lineage>
</organism>
<protein>
    <submittedName>
        <fullName evidence="7">Precorrin-6A synthase</fullName>
    </submittedName>
</protein>
<dbReference type="PANTHER" id="PTHR43467:SF1">
    <property type="entry name" value="PRECORRIN-6A SYNTHASE [DEACETYLATING]"/>
    <property type="match status" value="1"/>
</dbReference>
<proteinExistence type="predicted"/>
<dbReference type="InterPro" id="IPR035996">
    <property type="entry name" value="4pyrrol_Methylase_sf"/>
</dbReference>
<dbReference type="InterPro" id="IPR014776">
    <property type="entry name" value="4pyrrole_Mease_sub2"/>
</dbReference>
<evidence type="ECO:0000256" key="5">
    <source>
        <dbReference type="ARBA" id="ARBA00022691"/>
    </source>
</evidence>
<keyword evidence="5" id="KW-0949">S-adenosyl-L-methionine</keyword>
<dbReference type="Pfam" id="PF00590">
    <property type="entry name" value="TP_methylase"/>
    <property type="match status" value="1"/>
</dbReference>
<evidence type="ECO:0000313" key="8">
    <source>
        <dbReference type="Proteomes" id="UP000198815"/>
    </source>
</evidence>
<dbReference type="AlphaFoldDB" id="A0A1H9RIP0"/>
<dbReference type="Gene3D" id="3.30.950.10">
    <property type="entry name" value="Methyltransferase, Cobalt-precorrin-4 Transmethylase, Domain 2"/>
    <property type="match status" value="1"/>
</dbReference>
<dbReference type="InterPro" id="IPR012797">
    <property type="entry name" value="CobF"/>
</dbReference>
<keyword evidence="8" id="KW-1185">Reference proteome</keyword>
<dbReference type="GO" id="GO:0032259">
    <property type="term" value="P:methylation"/>
    <property type="evidence" value="ECO:0007669"/>
    <property type="project" value="UniProtKB-KW"/>
</dbReference>
<keyword evidence="3" id="KW-0489">Methyltransferase</keyword>
<dbReference type="EMBL" id="FOGZ01000007">
    <property type="protein sequence ID" value="SER72487.1"/>
    <property type="molecule type" value="Genomic_DNA"/>
</dbReference>